<keyword evidence="4 9" id="KW-0812">Transmembrane</keyword>
<comment type="similarity">
    <text evidence="8">In the N-terminal section; belongs to the binding-protein-dependent transport system permease family.</text>
</comment>
<accession>A0A2L1UF06</accession>
<dbReference type="PROSITE" id="PS50928">
    <property type="entry name" value="ABC_TM1"/>
    <property type="match status" value="1"/>
</dbReference>
<evidence type="ECO:0000256" key="4">
    <source>
        <dbReference type="ARBA" id="ARBA00022692"/>
    </source>
</evidence>
<dbReference type="CDD" id="cd13639">
    <property type="entry name" value="PBP2_OpuAC_like"/>
    <property type="match status" value="1"/>
</dbReference>
<dbReference type="GeneID" id="78828552"/>
<dbReference type="Gene3D" id="3.40.190.10">
    <property type="entry name" value="Periplasmic binding protein-like II"/>
    <property type="match status" value="1"/>
</dbReference>
<name>A0A2L1UF06_9BACL</name>
<feature type="transmembrane region" description="Helical" evidence="9">
    <location>
        <begin position="43"/>
        <end position="62"/>
    </location>
</feature>
<dbReference type="GO" id="GO:0031460">
    <property type="term" value="P:glycine betaine transport"/>
    <property type="evidence" value="ECO:0007669"/>
    <property type="project" value="TreeGrafter"/>
</dbReference>
<dbReference type="EMBL" id="CP019655">
    <property type="protein sequence ID" value="AVF26768.1"/>
    <property type="molecule type" value="Genomic_DNA"/>
</dbReference>
<keyword evidence="2 9" id="KW-0813">Transport</keyword>
<evidence type="ECO:0000256" key="3">
    <source>
        <dbReference type="ARBA" id="ARBA00022475"/>
    </source>
</evidence>
<accession>A0A6C0QSA5</accession>
<accession>A0A8B6WUE2</accession>
<feature type="transmembrane region" description="Helical" evidence="9">
    <location>
        <begin position="247"/>
        <end position="264"/>
    </location>
</feature>
<protein>
    <submittedName>
        <fullName evidence="11">Glycine betaine transport system permease protein OpuAB</fullName>
    </submittedName>
</protein>
<feature type="domain" description="ABC transmembrane type-1" evidence="10">
    <location>
        <begin position="89"/>
        <end position="268"/>
    </location>
</feature>
<evidence type="ECO:0000313" key="13">
    <source>
        <dbReference type="Proteomes" id="UP000239833"/>
    </source>
</evidence>
<evidence type="ECO:0000256" key="6">
    <source>
        <dbReference type="ARBA" id="ARBA00023136"/>
    </source>
</evidence>
<dbReference type="PANTHER" id="PTHR47737">
    <property type="entry name" value="GLYCINE BETAINE/PROLINE BETAINE TRANSPORT SYSTEM PERMEASE PROTEIN PROW"/>
    <property type="match status" value="1"/>
</dbReference>
<dbReference type="GO" id="GO:0043190">
    <property type="term" value="C:ATP-binding cassette (ABC) transporter complex"/>
    <property type="evidence" value="ECO:0007669"/>
    <property type="project" value="InterPro"/>
</dbReference>
<dbReference type="RefSeq" id="WP_023484814.1">
    <property type="nucleotide sequence ID" value="NZ_CP019651.1"/>
</dbReference>
<evidence type="ECO:0000256" key="5">
    <source>
        <dbReference type="ARBA" id="ARBA00022989"/>
    </source>
</evidence>
<evidence type="ECO:0000313" key="14">
    <source>
        <dbReference type="Proteomes" id="UP000464330"/>
    </source>
</evidence>
<dbReference type="Proteomes" id="UP000239833">
    <property type="component" value="Chromosome"/>
</dbReference>
<evidence type="ECO:0000256" key="2">
    <source>
        <dbReference type="ARBA" id="ARBA00022448"/>
    </source>
</evidence>
<dbReference type="Gene3D" id="3.40.190.100">
    <property type="entry name" value="Glycine betaine-binding periplasmic protein, domain 2"/>
    <property type="match status" value="1"/>
</dbReference>
<evidence type="ECO:0000256" key="8">
    <source>
        <dbReference type="ARBA" id="ARBA00035652"/>
    </source>
</evidence>
<dbReference type="SUPFAM" id="SSF53850">
    <property type="entry name" value="Periplasmic binding protein-like II"/>
    <property type="match status" value="1"/>
</dbReference>
<dbReference type="GO" id="GO:0015871">
    <property type="term" value="P:choline transport"/>
    <property type="evidence" value="ECO:0007669"/>
    <property type="project" value="TreeGrafter"/>
</dbReference>
<dbReference type="Pfam" id="PF04069">
    <property type="entry name" value="OpuAC"/>
    <property type="match status" value="1"/>
</dbReference>
<reference evidence="13" key="1">
    <citation type="submission" date="2017-02" db="EMBL/GenBank/DDBJ databases">
        <title>Delineation of Paenibacillus larvae strains originating from foulbrood outbreaks.</title>
        <authorList>
            <person name="Beims H."/>
            <person name="Bunk B."/>
            <person name="Sproeer C."/>
            <person name="Mohr K.I."/>
            <person name="Pradella S."/>
            <person name="Guenther G."/>
            <person name="Rohde M."/>
            <person name="von der Ohe W."/>
            <person name="Steinert M."/>
        </authorList>
    </citation>
    <scope>NUCLEOTIDE SEQUENCE [LARGE SCALE GENOMIC DNA]</scope>
    <source>
        <strain evidence="13">Eric_III</strain>
    </source>
</reference>
<dbReference type="Gene3D" id="1.10.3720.10">
    <property type="entry name" value="MetI-like"/>
    <property type="match status" value="1"/>
</dbReference>
<dbReference type="EMBL" id="CP019717">
    <property type="protein sequence ID" value="QHZ51625.1"/>
    <property type="molecule type" value="Genomic_DNA"/>
</dbReference>
<feature type="transmembrane region" description="Helical" evidence="9">
    <location>
        <begin position="136"/>
        <end position="163"/>
    </location>
</feature>
<evidence type="ECO:0000256" key="7">
    <source>
        <dbReference type="ARBA" id="ARBA00035642"/>
    </source>
</evidence>
<keyword evidence="6 9" id="KW-0472">Membrane</keyword>
<reference evidence="11 14" key="2">
    <citation type="journal article" date="2020" name="Int. J. Med. Microbiol.">
        <title>Discovery of Paenibacillus larvae ERIC V: Phenotypic and genomic comparison to genotypes ERIC I-IV reveal different inventories of virulence factors which correlate with epidemiological prevalences of American Foulbrood.</title>
        <authorList>
            <person name="Beims H."/>
            <person name="Bunk B."/>
            <person name="Erler S."/>
            <person name="Mohr K.I."/>
            <person name="Sproer C."/>
            <person name="Pradella S."/>
            <person name="Gunther G."/>
            <person name="Rohde M."/>
            <person name="von der Ohe W."/>
            <person name="Steinert M."/>
        </authorList>
    </citation>
    <scope>NUCLEOTIDE SEQUENCE</scope>
    <source>
        <strain evidence="11">Eric_III</strain>
        <strain evidence="12">Eric_V</strain>
    </source>
</reference>
<dbReference type="STRING" id="147375.BXP28_04140"/>
<dbReference type="InterPro" id="IPR035906">
    <property type="entry name" value="MetI-like_sf"/>
</dbReference>
<dbReference type="GO" id="GO:0015226">
    <property type="term" value="F:carnitine transmembrane transporter activity"/>
    <property type="evidence" value="ECO:0007669"/>
    <property type="project" value="TreeGrafter"/>
</dbReference>
<gene>
    <name evidence="11" type="primary">opuAB</name>
    <name evidence="11" type="ORF">ERICIII_02632</name>
    <name evidence="12" type="ORF">ERICV_02486</name>
</gene>
<dbReference type="InterPro" id="IPR007210">
    <property type="entry name" value="ABC_Gly_betaine_transp_sub-bd"/>
</dbReference>
<feature type="transmembrane region" description="Helical" evidence="9">
    <location>
        <begin position="285"/>
        <end position="304"/>
    </location>
</feature>
<evidence type="ECO:0000256" key="9">
    <source>
        <dbReference type="RuleBase" id="RU363032"/>
    </source>
</evidence>
<dbReference type="FunFam" id="1.10.3720.10:FF:000001">
    <property type="entry name" value="Glycine betaine ABC transporter, permease"/>
    <property type="match status" value="1"/>
</dbReference>
<evidence type="ECO:0000313" key="12">
    <source>
        <dbReference type="EMBL" id="QHZ51625.1"/>
    </source>
</evidence>
<organism evidence="11 13">
    <name type="scientific">Paenibacillus larvae subsp. larvae</name>
    <dbReference type="NCBI Taxonomy" id="147375"/>
    <lineage>
        <taxon>Bacteria</taxon>
        <taxon>Bacillati</taxon>
        <taxon>Bacillota</taxon>
        <taxon>Bacilli</taxon>
        <taxon>Bacillales</taxon>
        <taxon>Paenibacillaceae</taxon>
        <taxon>Paenibacillus</taxon>
    </lineage>
</organism>
<dbReference type="InterPro" id="IPR000515">
    <property type="entry name" value="MetI-like"/>
</dbReference>
<keyword evidence="3" id="KW-1003">Cell membrane</keyword>
<dbReference type="Pfam" id="PF00528">
    <property type="entry name" value="BPD_transp_1"/>
    <property type="match status" value="1"/>
</dbReference>
<evidence type="ECO:0000259" key="10">
    <source>
        <dbReference type="PROSITE" id="PS50928"/>
    </source>
</evidence>
<dbReference type="SUPFAM" id="SSF161098">
    <property type="entry name" value="MetI-like"/>
    <property type="match status" value="1"/>
</dbReference>
<feature type="transmembrane region" description="Helical" evidence="9">
    <location>
        <begin position="69"/>
        <end position="86"/>
    </location>
</feature>
<dbReference type="CDD" id="cd06261">
    <property type="entry name" value="TM_PBP2"/>
    <property type="match status" value="1"/>
</dbReference>
<evidence type="ECO:0000256" key="1">
    <source>
        <dbReference type="ARBA" id="ARBA00004141"/>
    </source>
</evidence>
<dbReference type="GO" id="GO:0005275">
    <property type="term" value="F:amine transmembrane transporter activity"/>
    <property type="evidence" value="ECO:0007669"/>
    <property type="project" value="TreeGrafter"/>
</dbReference>
<proteinExistence type="inferred from homology"/>
<dbReference type="PANTHER" id="PTHR47737:SF1">
    <property type="entry name" value="GLYCINE BETAINE_PROLINE BETAINE TRANSPORT SYSTEM PERMEASE PROTEIN PROW"/>
    <property type="match status" value="1"/>
</dbReference>
<feature type="transmembrane region" description="Helical" evidence="9">
    <location>
        <begin position="92"/>
        <end position="115"/>
    </location>
</feature>
<sequence>MSIPKLPLGSWVEGLEAWLESTLGGLFEVIRTVIGGMVDGCQWLLQSVPWFVMIAVLSLIILAVARWRMALFTFIGLLLVFNLGYWDHTMMTLSQVLTSAVISIVLGVPIGILCARRNGVQKVVTPLLDFMQTMPAFVYLLPAVSFFSLGVVPGVIASVVFAIPPTIRLTNLGIRQVPMDLVEAADAFGSTPMQKLVKLQLPLAVPSIMAGINQTIMLSLSMVVISSMIGAQGLGSDVYRAVTQNKIGSGFEAGVAVVILAIILDRFTQNVVNRRKQGQIRWKKPLIWVSLAALVISAILTNVMSTGGTGKQIKLSYVAWDSEIASTNVVKVVLQDKLGYNVDMLQVDIGPMWTGVSNGSVDAMVAAWLPRTAKSYYDANKGKFDELGANLEGTKLGLVVPSYLENVNSIEDLKKPEVRDQFGGKIIGIEPGAGIMEATQKALKDYGLSDWTLVESSSAAMTTELTKAYENKQPMVVTGWTPHWMFAKMNLKYLDDPKKSYGEDEQIHTVVRKGLKEDKPDAYQFLDQFHWTPKDMEEVMVDVQSGTEPEEAAAKWVQNHPDQVNEWLKGIEVVK</sequence>
<keyword evidence="5 9" id="KW-1133">Transmembrane helix</keyword>
<dbReference type="Proteomes" id="UP000464330">
    <property type="component" value="Chromosome"/>
</dbReference>
<comment type="similarity">
    <text evidence="7">In the C-terminal section; belongs to the OsmX family.</text>
</comment>
<comment type="similarity">
    <text evidence="9">Belongs to the binding-protein-dependent transport system permease family.</text>
</comment>
<comment type="subcellular location">
    <subcellularLocation>
        <location evidence="9">Cell membrane</location>
        <topology evidence="9">Multi-pass membrane protein</topology>
    </subcellularLocation>
    <subcellularLocation>
        <location evidence="1">Membrane</location>
        <topology evidence="1">Multi-pass membrane protein</topology>
    </subcellularLocation>
</comment>
<evidence type="ECO:0000313" key="11">
    <source>
        <dbReference type="EMBL" id="AVF26768.1"/>
    </source>
</evidence>
<dbReference type="AlphaFoldDB" id="A0A2L1UF06"/>